<organism evidence="4 5">
    <name type="scientific">Paraglaciecola mesophila KMM 241</name>
    <dbReference type="NCBI Taxonomy" id="1128912"/>
    <lineage>
        <taxon>Bacteria</taxon>
        <taxon>Pseudomonadati</taxon>
        <taxon>Pseudomonadota</taxon>
        <taxon>Gammaproteobacteria</taxon>
        <taxon>Alteromonadales</taxon>
        <taxon>Alteromonadaceae</taxon>
        <taxon>Paraglaciecola</taxon>
    </lineage>
</organism>
<reference evidence="4 5" key="1">
    <citation type="journal article" date="2017" name="Antonie Van Leeuwenhoek">
        <title>Rhizobium rhizosphaerae sp. nov., a novel species isolated from rice rhizosphere.</title>
        <authorList>
            <person name="Zhao J.J."/>
            <person name="Zhang J."/>
            <person name="Zhang R.J."/>
            <person name="Zhang C.W."/>
            <person name="Yin H.Q."/>
            <person name="Zhang X.X."/>
        </authorList>
    </citation>
    <scope>NUCLEOTIDE SEQUENCE [LARGE SCALE GENOMIC DNA]</scope>
    <source>
        <strain evidence="4 5">KMM 241</strain>
    </source>
</reference>
<dbReference type="Pfam" id="PF00431">
    <property type="entry name" value="CUB"/>
    <property type="match status" value="1"/>
</dbReference>
<protein>
    <submittedName>
        <fullName evidence="4">MSHA biogenesis protein MshQ</fullName>
    </submittedName>
</protein>
<name>K6ZLG6_9ALTE</name>
<sequence>MKGIKAIRAIQTLRGYLSSIILLLLLNVLCCSQVLADTLCSDTETSRARGELVDSGGANGEYANNERCGFTIRAPQGGAITLSFSDFNYEENYDYFSVYDGENVSTPLLGTFSGSNLPSALVATSGSMFIAHSTDASIVRQGLRATWSISSNSCSTETFNMADNFPSASYSASSGSAPWSSDWLEAGESDGPSSGYLRVNNSLCSAGNCLRLGVVASENPRSYGARFVYRRLDLSDAVTAQLNFNYSVGHNAGESLVRLGISTDGGSTWRNLRDYTVTASNFSRTAQSFDISEFIGSNVAIGFQVSGQNSRSGFYVDDINVSAAKEEVCDGPAIAFYQFEQEEWATANSVIDSSVSGYDASPLGDAFPTFPSTQKSCQVMSVPKNTDANISAGIDTELRVDTDIGDKGTISFWYRSALAWSSGTGRQLFDASTWVGNANSKYFNLSLRNGTLRFGLEDITDDDAATSVGGLTFAAYEWVHIAVIYDYSKDNAEIFINGSQASQTSALGLNGSMPVLDTLYIGDNRSLYNFADSPANSADGEFDDVRIYDYAQSQSQVNTDLNNVSPCAAAPVAIYEFEQVEFNGSQSILDSTSNQRHASPLGDVLSVLSTAQVSCRYADVPMNTAAAVIDTIDSGFSPNDIGQAGTISFWYRSNEDWSSDIARQLFDASTDAGNSNSTAKYFYLSLRASTLYFGLEDIDDRDAEATVSGLNFSAGEWVHVAVSYDYAAKTAVIHINGAEAGRSNSLNVNNSIAQFNTLYFGDNRSDYIVTNMTANSANGQFDNIRVNAYVQNSAEISQDMNAIATCQAINHYQLEHDGQGLTCEAENISIKACADENCTQLYTETSSVQLAPDSWGAGNPLVFTGEIINTPLAVLEPETATFDIVRANPAAPLRCLNTGSGIADCDINFVDAGFEFIGETVTDKFLPDQLSQANFVGANLRAVQNDNGVCKALLQGQQDVTLGVNCVSPNRCLTDFSGIDVSASPDGESTGIVSLTFDADGVATLEAFNYADAGRVGLRVAAEIDGVSITSGDTSVDIVPTKLTLAVAPPALIYTDTDFNTYPSSADTDVYPAGEEFTLNITAYGVLGDIPMPNYQPSELQIAVERMLPFESNAAEGTLVFGDGASVMSNAIKQFADTPALTFVTGEYNYQATYSEVGVIRLDVQDSDYLSDNNNPTSVISSQDPITLGEFTPAYFDVQILTAPELVNQCGNFTYMGQPISFSPSTQVELIAMSALGEVTKNFINGYWRYSPDTAAAVVIEDASIHAGASPAVTRITDAASTTITAPSAFTGITLIDVLDGTFTYEKTTTDFAAYPLLEPFVAAVDMTFLVTFLSADNNVCYQSDYPISGCEEFSISAATGSDITGVDVNVRHGRLALGPNFGPETDFLIPPVSAEHYLNGRWQFNQEDNCTNIDLTESSGQIVLSAQGSNDITGQIDSVTSAGTLIGGELLGNANFALRGSAAGNGPGVAGVVEVSLDPGVGNPAWAQYMNFDWSGDGFICSDLALCSGATGVDGPASIITFGLYRGSDRIIHWREVFH</sequence>
<evidence type="ECO:0000313" key="5">
    <source>
        <dbReference type="Proteomes" id="UP000006263"/>
    </source>
</evidence>
<accession>K6ZLG6</accession>
<dbReference type="InterPro" id="IPR013320">
    <property type="entry name" value="ConA-like_dom_sf"/>
</dbReference>
<evidence type="ECO:0000256" key="2">
    <source>
        <dbReference type="ARBA" id="ARBA00023157"/>
    </source>
</evidence>
<dbReference type="PANTHER" id="PTHR24251">
    <property type="entry name" value="OVOCHYMASE-RELATED"/>
    <property type="match status" value="1"/>
</dbReference>
<evidence type="ECO:0000259" key="3">
    <source>
        <dbReference type="PROSITE" id="PS01180"/>
    </source>
</evidence>
<gene>
    <name evidence="4" type="primary">mshQ</name>
    <name evidence="4" type="ORF">GMES_1914</name>
</gene>
<dbReference type="Gene3D" id="2.60.120.260">
    <property type="entry name" value="Galactose-binding domain-like"/>
    <property type="match status" value="1"/>
</dbReference>
<dbReference type="eggNOG" id="COG5184">
    <property type="taxonomic scope" value="Bacteria"/>
</dbReference>
<dbReference type="Gene3D" id="2.60.120.200">
    <property type="match status" value="2"/>
</dbReference>
<keyword evidence="1" id="KW-0677">Repeat</keyword>
<feature type="domain" description="CUB" evidence="3">
    <location>
        <begin position="40"/>
        <end position="150"/>
    </location>
</feature>
<evidence type="ECO:0000313" key="4">
    <source>
        <dbReference type="EMBL" id="GAC24210.1"/>
    </source>
</evidence>
<dbReference type="PROSITE" id="PS01180">
    <property type="entry name" value="CUB"/>
    <property type="match status" value="1"/>
</dbReference>
<dbReference type="Proteomes" id="UP000006263">
    <property type="component" value="Unassembled WGS sequence"/>
</dbReference>
<dbReference type="SUPFAM" id="SSF49899">
    <property type="entry name" value="Concanavalin A-like lectins/glucanases"/>
    <property type="match status" value="2"/>
</dbReference>
<keyword evidence="2" id="KW-1015">Disulfide bond</keyword>
<dbReference type="eggNOG" id="COG3420">
    <property type="taxonomic scope" value="Bacteria"/>
</dbReference>
<dbReference type="RefSeq" id="WP_006992361.1">
    <property type="nucleotide sequence ID" value="NZ_BAEP01000040.1"/>
</dbReference>
<dbReference type="InterPro" id="IPR046524">
    <property type="entry name" value="DUF6701"/>
</dbReference>
<proteinExistence type="predicted"/>
<dbReference type="Pfam" id="PF13385">
    <property type="entry name" value="Laminin_G_3"/>
    <property type="match status" value="2"/>
</dbReference>
<dbReference type="SMART" id="SM00042">
    <property type="entry name" value="CUB"/>
    <property type="match status" value="1"/>
</dbReference>
<dbReference type="Gene3D" id="2.60.120.290">
    <property type="entry name" value="Spermadhesin, CUB domain"/>
    <property type="match status" value="1"/>
</dbReference>
<dbReference type="Pfam" id="PF20419">
    <property type="entry name" value="DUF6701"/>
    <property type="match status" value="1"/>
</dbReference>
<dbReference type="EMBL" id="BAEP01000040">
    <property type="protein sequence ID" value="GAC24210.1"/>
    <property type="molecule type" value="Genomic_DNA"/>
</dbReference>
<dbReference type="CDD" id="cd00041">
    <property type="entry name" value="CUB"/>
    <property type="match status" value="1"/>
</dbReference>
<dbReference type="eggNOG" id="COG4932">
    <property type="taxonomic scope" value="Bacteria"/>
</dbReference>
<dbReference type="SUPFAM" id="SSF49854">
    <property type="entry name" value="Spermadhesin, CUB domain"/>
    <property type="match status" value="1"/>
</dbReference>
<evidence type="ECO:0000256" key="1">
    <source>
        <dbReference type="ARBA" id="ARBA00022737"/>
    </source>
</evidence>
<dbReference type="InterPro" id="IPR000859">
    <property type="entry name" value="CUB_dom"/>
</dbReference>
<comment type="caution">
    <text evidence="4">The sequence shown here is derived from an EMBL/GenBank/DDBJ whole genome shotgun (WGS) entry which is preliminary data.</text>
</comment>
<dbReference type="InterPro" id="IPR035914">
    <property type="entry name" value="Sperma_CUB_dom_sf"/>
</dbReference>